<keyword evidence="2 11" id="KW-0808">Transferase</keyword>
<evidence type="ECO:0000256" key="8">
    <source>
        <dbReference type="RuleBase" id="RU004324"/>
    </source>
</evidence>
<dbReference type="RefSeq" id="WP_289828040.1">
    <property type="nucleotide sequence ID" value="NZ_JAUEDK010000002.1"/>
</dbReference>
<evidence type="ECO:0000256" key="1">
    <source>
        <dbReference type="ARBA" id="ARBA00013247"/>
    </source>
</evidence>
<evidence type="ECO:0000313" key="12">
    <source>
        <dbReference type="Proteomes" id="UP001168540"/>
    </source>
</evidence>
<dbReference type="InterPro" id="IPR029099">
    <property type="entry name" value="Pribosyltran_N"/>
</dbReference>
<sequence>MAADTNAQIVLLTFPGNAVAGVELGAKLGVPSQRLELHAFPDGETLVRLPNELTGRCVLLLCSLDHLDGKLLPLLLTADAAREQGARRVGLVAPYLGYMRQDSRFHSGEAVSARTVAAVLERHVDFLITVEPHLHRIHSLAELYHIPAHAVSAMPAIVDWMRREVRQPLLIGPDQESSHWVAAIAAELEAPYLILDKVRHGDRAVEILMPELAGWTGHTPVLLDDILATAQTMITAVRQLKQHGLPDPVCVAVHPILVGDALSGLLAAGAARVVSCNTIAQPSNAIDVMPLIAEAVKPFCHK</sequence>
<dbReference type="Proteomes" id="UP001168540">
    <property type="component" value="Unassembled WGS sequence"/>
</dbReference>
<gene>
    <name evidence="11" type="ORF">QU481_01195</name>
</gene>
<dbReference type="PANTHER" id="PTHR10210:SF32">
    <property type="entry name" value="RIBOSE-PHOSPHATE PYROPHOSPHOKINASE 2"/>
    <property type="match status" value="1"/>
</dbReference>
<dbReference type="SUPFAM" id="SSF53271">
    <property type="entry name" value="PRTase-like"/>
    <property type="match status" value="2"/>
</dbReference>
<comment type="caution">
    <text evidence="11">The sequence shown here is derived from an EMBL/GenBank/DDBJ whole genome shotgun (WGS) entry which is preliminary data.</text>
</comment>
<evidence type="ECO:0000256" key="5">
    <source>
        <dbReference type="ARBA" id="ARBA00022777"/>
    </source>
</evidence>
<dbReference type="PANTHER" id="PTHR10210">
    <property type="entry name" value="RIBOSE-PHOSPHATE DIPHOSPHOKINASE FAMILY MEMBER"/>
    <property type="match status" value="1"/>
</dbReference>
<feature type="domain" description="Ribose-phosphate pyrophosphokinase N-terminal" evidence="10">
    <location>
        <begin position="23"/>
        <end position="121"/>
    </location>
</feature>
<accession>A0ABT7XIA2</accession>
<keyword evidence="4" id="KW-0547">Nucleotide-binding</keyword>
<keyword evidence="6" id="KW-0067">ATP-binding</keyword>
<feature type="domain" description="Phosphoribosyltransferase" evidence="9">
    <location>
        <begin position="165"/>
        <end position="245"/>
    </location>
</feature>
<dbReference type="Pfam" id="PF00156">
    <property type="entry name" value="Pribosyltran"/>
    <property type="match status" value="1"/>
</dbReference>
<dbReference type="GO" id="GO:0004749">
    <property type="term" value="F:ribose phosphate diphosphokinase activity"/>
    <property type="evidence" value="ECO:0007669"/>
    <property type="project" value="UniProtKB-EC"/>
</dbReference>
<evidence type="ECO:0000256" key="3">
    <source>
        <dbReference type="ARBA" id="ARBA00022727"/>
    </source>
</evidence>
<evidence type="ECO:0000313" key="11">
    <source>
        <dbReference type="EMBL" id="MDN0073515.1"/>
    </source>
</evidence>
<dbReference type="Gene3D" id="3.40.50.2020">
    <property type="match status" value="2"/>
</dbReference>
<dbReference type="NCBIfam" id="NF005537">
    <property type="entry name" value="PRK07199.1"/>
    <property type="match status" value="1"/>
</dbReference>
<keyword evidence="5" id="KW-0418">Kinase</keyword>
<keyword evidence="12" id="KW-1185">Reference proteome</keyword>
<evidence type="ECO:0000256" key="4">
    <source>
        <dbReference type="ARBA" id="ARBA00022741"/>
    </source>
</evidence>
<dbReference type="EMBL" id="JAUEDK010000002">
    <property type="protein sequence ID" value="MDN0073515.1"/>
    <property type="molecule type" value="Genomic_DNA"/>
</dbReference>
<protein>
    <recommendedName>
        <fullName evidence="1">ribose-phosphate diphosphokinase</fullName>
        <ecNumber evidence="1">2.7.6.1</ecNumber>
    </recommendedName>
</protein>
<keyword evidence="3 8" id="KW-0545">Nucleotide biosynthesis</keyword>
<dbReference type="Pfam" id="PF13793">
    <property type="entry name" value="Pribosyltran_N"/>
    <property type="match status" value="1"/>
</dbReference>
<dbReference type="CDD" id="cd06223">
    <property type="entry name" value="PRTases_typeI"/>
    <property type="match status" value="1"/>
</dbReference>
<proteinExistence type="inferred from homology"/>
<evidence type="ECO:0000256" key="2">
    <source>
        <dbReference type="ARBA" id="ARBA00022679"/>
    </source>
</evidence>
<evidence type="ECO:0000259" key="10">
    <source>
        <dbReference type="Pfam" id="PF13793"/>
    </source>
</evidence>
<dbReference type="InterPro" id="IPR029057">
    <property type="entry name" value="PRTase-like"/>
</dbReference>
<reference evidence="11" key="1">
    <citation type="submission" date="2023-06" db="EMBL/GenBank/DDBJ databases">
        <authorList>
            <person name="Zhang S."/>
        </authorList>
    </citation>
    <scope>NUCLEOTIDE SEQUENCE</scope>
    <source>
        <strain evidence="11">SG2303</strain>
    </source>
</reference>
<organism evidence="11 12">
    <name type="scientific">Crenobacter oryzisoli</name>
    <dbReference type="NCBI Taxonomy" id="3056844"/>
    <lineage>
        <taxon>Bacteria</taxon>
        <taxon>Pseudomonadati</taxon>
        <taxon>Pseudomonadota</taxon>
        <taxon>Betaproteobacteria</taxon>
        <taxon>Neisseriales</taxon>
        <taxon>Neisseriaceae</taxon>
        <taxon>Crenobacter</taxon>
    </lineage>
</organism>
<dbReference type="SMART" id="SM01400">
    <property type="entry name" value="Pribosyltran_N"/>
    <property type="match status" value="1"/>
</dbReference>
<name>A0ABT7XIA2_9NEIS</name>
<dbReference type="EC" id="2.7.6.1" evidence="1"/>
<dbReference type="NCBIfam" id="TIGR01251">
    <property type="entry name" value="ribP_PPkin"/>
    <property type="match status" value="1"/>
</dbReference>
<evidence type="ECO:0000256" key="6">
    <source>
        <dbReference type="ARBA" id="ARBA00022840"/>
    </source>
</evidence>
<dbReference type="InterPro" id="IPR000836">
    <property type="entry name" value="PRTase_dom"/>
</dbReference>
<comment type="catalytic activity">
    <reaction evidence="7">
        <text>D-ribose 5-phosphate + ATP = 5-phospho-alpha-D-ribose 1-diphosphate + AMP + H(+)</text>
        <dbReference type="Rhea" id="RHEA:15609"/>
        <dbReference type="ChEBI" id="CHEBI:15378"/>
        <dbReference type="ChEBI" id="CHEBI:30616"/>
        <dbReference type="ChEBI" id="CHEBI:58017"/>
        <dbReference type="ChEBI" id="CHEBI:78346"/>
        <dbReference type="ChEBI" id="CHEBI:456215"/>
        <dbReference type="EC" id="2.7.6.1"/>
    </reaction>
</comment>
<evidence type="ECO:0000256" key="7">
    <source>
        <dbReference type="ARBA" id="ARBA00049535"/>
    </source>
</evidence>
<evidence type="ECO:0000259" key="9">
    <source>
        <dbReference type="Pfam" id="PF00156"/>
    </source>
</evidence>
<dbReference type="InterPro" id="IPR005946">
    <property type="entry name" value="Rib-P_diPkinase"/>
</dbReference>
<comment type="similarity">
    <text evidence="8">Belongs to the ribose-phosphate pyrophosphokinase family.</text>
</comment>